<evidence type="ECO:0000313" key="13">
    <source>
        <dbReference type="Proteomes" id="UP001201549"/>
    </source>
</evidence>
<dbReference type="PROSITE" id="PS00549">
    <property type="entry name" value="BACTERIOFERRITIN"/>
    <property type="match status" value="1"/>
</dbReference>
<dbReference type="PROSITE" id="PS50905">
    <property type="entry name" value="FERRITIN_LIKE"/>
    <property type="match status" value="1"/>
</dbReference>
<keyword evidence="5 12" id="KW-0560">Oxidoreductase</keyword>
<dbReference type="NCBIfam" id="TIGR00754">
    <property type="entry name" value="bfr"/>
    <property type="match status" value="1"/>
</dbReference>
<dbReference type="Proteomes" id="UP001201549">
    <property type="component" value="Unassembled WGS sequence"/>
</dbReference>
<keyword evidence="7" id="KW-0406">Ion transport</keyword>
<reference evidence="13" key="2">
    <citation type="submission" date="2023-07" db="EMBL/GenBank/DDBJ databases">
        <title>Shewanella mangrovi sp. nov., an acetaldehyde- degrading bacterium isolated from mangrove sediment.</title>
        <authorList>
            <person name="Liu Y."/>
        </authorList>
    </citation>
    <scope>NUCLEOTIDE SEQUENCE [LARGE SCALE GENOMIC DNA]</scope>
    <source>
        <strain evidence="13">C32</strain>
    </source>
</reference>
<dbReference type="EC" id="1.16.3.1" evidence="9"/>
<keyword evidence="4" id="KW-0410">Iron transport</keyword>
<protein>
    <recommendedName>
        <fullName evidence="9 10">Bacterioferritin</fullName>
        <ecNumber evidence="9">1.16.3.1</ecNumber>
    </recommendedName>
</protein>
<keyword evidence="13" id="KW-1185">Reference proteome</keyword>
<dbReference type="Gene3D" id="1.20.1260.10">
    <property type="match status" value="1"/>
</dbReference>
<evidence type="ECO:0000256" key="2">
    <source>
        <dbReference type="ARBA" id="ARBA00022434"/>
    </source>
</evidence>
<reference evidence="12 13" key="1">
    <citation type="submission" date="2022-02" db="EMBL/GenBank/DDBJ databases">
        <authorList>
            <person name="Zhuang L."/>
        </authorList>
    </citation>
    <scope>NUCLEOTIDE SEQUENCE [LARGE SCALE GENOMIC DNA]</scope>
    <source>
        <strain evidence="12 13">C32</strain>
    </source>
</reference>
<keyword evidence="10" id="KW-0349">Heme</keyword>
<evidence type="ECO:0000256" key="6">
    <source>
        <dbReference type="ARBA" id="ARBA00023004"/>
    </source>
</evidence>
<dbReference type="InterPro" id="IPR002024">
    <property type="entry name" value="Bacterioferritin"/>
</dbReference>
<keyword evidence="3" id="KW-0813">Transport</keyword>
<keyword evidence="6 9" id="KW-0408">Iron</keyword>
<comment type="catalytic activity">
    <reaction evidence="9">
        <text>4 Fe(2+) + O2 + 4 H(+) = 4 Fe(3+) + 2 H2O</text>
        <dbReference type="Rhea" id="RHEA:11148"/>
        <dbReference type="ChEBI" id="CHEBI:15377"/>
        <dbReference type="ChEBI" id="CHEBI:15378"/>
        <dbReference type="ChEBI" id="CHEBI:15379"/>
        <dbReference type="ChEBI" id="CHEBI:29033"/>
        <dbReference type="ChEBI" id="CHEBI:29034"/>
        <dbReference type="EC" id="1.16.3.1"/>
    </reaction>
</comment>
<evidence type="ECO:0000256" key="4">
    <source>
        <dbReference type="ARBA" id="ARBA00022496"/>
    </source>
</evidence>
<evidence type="ECO:0000256" key="3">
    <source>
        <dbReference type="ARBA" id="ARBA00022448"/>
    </source>
</evidence>
<proteinExistence type="inferred from homology"/>
<keyword evidence="9 10" id="KW-0479">Metal-binding</keyword>
<comment type="catalytic activity">
    <reaction evidence="8">
        <text>Fe(2+)(in) = Fe(2+)(out)</text>
        <dbReference type="Rhea" id="RHEA:28486"/>
        <dbReference type="ChEBI" id="CHEBI:29033"/>
    </reaction>
</comment>
<dbReference type="InterPro" id="IPR009040">
    <property type="entry name" value="Ferritin-like_diiron"/>
</dbReference>
<evidence type="ECO:0000256" key="10">
    <source>
        <dbReference type="RuleBase" id="RU000623"/>
    </source>
</evidence>
<dbReference type="InterPro" id="IPR008331">
    <property type="entry name" value="Ferritin_DPS_dom"/>
</dbReference>
<evidence type="ECO:0000313" key="12">
    <source>
        <dbReference type="EMBL" id="MCS4555115.1"/>
    </source>
</evidence>
<evidence type="ECO:0000259" key="11">
    <source>
        <dbReference type="PROSITE" id="PS50905"/>
    </source>
</evidence>
<comment type="caution">
    <text evidence="12">The sequence shown here is derived from an EMBL/GenBank/DDBJ whole genome shotgun (WGS) entry which is preliminary data.</text>
</comment>
<dbReference type="PANTHER" id="PTHR30295">
    <property type="entry name" value="BACTERIOFERRITIN"/>
    <property type="match status" value="1"/>
</dbReference>
<comment type="similarity">
    <text evidence="1 9 10">Belongs to the bacterioferritin family.</text>
</comment>
<evidence type="ECO:0000256" key="5">
    <source>
        <dbReference type="ARBA" id="ARBA00023002"/>
    </source>
</evidence>
<comment type="function">
    <text evidence="9">Iron-storage protein, whose ferroxidase center binds Fe(2+), oxidizes it using dioxygen to Fe(3+), and participates in the subsequent Fe(3+) oxide mineral core formation within the central cavity of the BFR protein shell.</text>
</comment>
<dbReference type="Pfam" id="PF00210">
    <property type="entry name" value="Ferritin"/>
    <property type="match status" value="1"/>
</dbReference>
<accession>A0ABT2FFP0</accession>
<dbReference type="InterPro" id="IPR009078">
    <property type="entry name" value="Ferritin-like_SF"/>
</dbReference>
<dbReference type="EMBL" id="JAKOGG010000001">
    <property type="protein sequence ID" value="MCS4555115.1"/>
    <property type="molecule type" value="Genomic_DNA"/>
</dbReference>
<evidence type="ECO:0000256" key="9">
    <source>
        <dbReference type="PIRNR" id="PIRNR002560"/>
    </source>
</evidence>
<evidence type="ECO:0000256" key="8">
    <source>
        <dbReference type="ARBA" id="ARBA00036243"/>
    </source>
</evidence>
<feature type="domain" description="Ferritin-like diiron" evidence="11">
    <location>
        <begin position="1"/>
        <end position="146"/>
    </location>
</feature>
<name>A0ABT2FFP0_9GAMM</name>
<evidence type="ECO:0000256" key="1">
    <source>
        <dbReference type="ARBA" id="ARBA00008093"/>
    </source>
</evidence>
<evidence type="ECO:0000256" key="7">
    <source>
        <dbReference type="ARBA" id="ARBA00023065"/>
    </source>
</evidence>
<dbReference type="CDD" id="cd00907">
    <property type="entry name" value="Bacterioferritin"/>
    <property type="match status" value="1"/>
</dbReference>
<dbReference type="SUPFAM" id="SSF47240">
    <property type="entry name" value="Ferritin-like"/>
    <property type="match status" value="1"/>
</dbReference>
<dbReference type="PRINTS" id="PR00601">
    <property type="entry name" value="BACFERRITIN"/>
</dbReference>
<gene>
    <name evidence="12" type="primary">bfr</name>
    <name evidence="12" type="ORF">L9G74_01560</name>
</gene>
<organism evidence="12 13">
    <name type="scientific">Shewanella electrica</name>
    <dbReference type="NCBI Taxonomy" id="515560"/>
    <lineage>
        <taxon>Bacteria</taxon>
        <taxon>Pseudomonadati</taxon>
        <taxon>Pseudomonadota</taxon>
        <taxon>Gammaproteobacteria</taxon>
        <taxon>Alteromonadales</taxon>
        <taxon>Shewanellaceae</taxon>
        <taxon>Shewanella</taxon>
    </lineage>
</organism>
<sequence length="156" mass="18328">MKGNPKIIEVLNQLLNGELTAMDQYFVHAHMYEDWGLNELYERINHESQDERGHAAKLISRILFLEGTPDIEKRDALTIGQNVQEMLELDLQYEYKVAAGLRTAIELCEQYNDYQTREILEVLLEDTEDDHMHWLEQQVSLIKMIGLQNYIQTKMS</sequence>
<dbReference type="GO" id="GO:0004322">
    <property type="term" value="F:ferroxidase activity"/>
    <property type="evidence" value="ECO:0007669"/>
    <property type="project" value="UniProtKB-EC"/>
</dbReference>
<dbReference type="PANTHER" id="PTHR30295:SF9">
    <property type="entry name" value="BACTERIOFERRITIN"/>
    <property type="match status" value="1"/>
</dbReference>
<keyword evidence="2 9" id="KW-0409">Iron storage</keyword>
<dbReference type="RefSeq" id="WP_238894517.1">
    <property type="nucleotide sequence ID" value="NZ_JAKOGG010000001.1"/>
</dbReference>
<dbReference type="InterPro" id="IPR012347">
    <property type="entry name" value="Ferritin-like"/>
</dbReference>
<dbReference type="PIRSF" id="PIRSF002560">
    <property type="entry name" value="Bacterioferritin"/>
    <property type="match status" value="1"/>
</dbReference>